<evidence type="ECO:0000313" key="2">
    <source>
        <dbReference type="EMBL" id="QJA87224.1"/>
    </source>
</evidence>
<dbReference type="PANTHER" id="PTHR41786:SF1">
    <property type="entry name" value="6-HYDROXYMETHYLPTERIN DIPHOSPHOKINASE MPTE-LIKE DOMAIN-CONTAINING PROTEIN"/>
    <property type="match status" value="1"/>
</dbReference>
<organism evidence="2">
    <name type="scientific">viral metagenome</name>
    <dbReference type="NCBI Taxonomy" id="1070528"/>
    <lineage>
        <taxon>unclassified sequences</taxon>
        <taxon>metagenomes</taxon>
        <taxon>organismal metagenomes</taxon>
    </lineage>
</organism>
<dbReference type="EMBL" id="MT142690">
    <property type="protein sequence ID" value="QJA87224.1"/>
    <property type="molecule type" value="Genomic_DNA"/>
</dbReference>
<gene>
    <name evidence="2" type="ORF">MM415B03028_0002</name>
</gene>
<proteinExistence type="predicted"/>
<evidence type="ECO:0000259" key="1">
    <source>
        <dbReference type="Pfam" id="PF01973"/>
    </source>
</evidence>
<feature type="domain" description="6-hydroxymethylpterin diphosphokinase MptE-like" evidence="1">
    <location>
        <begin position="201"/>
        <end position="368"/>
    </location>
</feature>
<dbReference type="InterPro" id="IPR002826">
    <property type="entry name" value="MptE-like"/>
</dbReference>
<protein>
    <recommendedName>
        <fullName evidence="1">6-hydroxymethylpterin diphosphokinase MptE-like domain-containing protein</fullName>
    </recommendedName>
</protein>
<dbReference type="PROSITE" id="PS50005">
    <property type="entry name" value="TPR"/>
    <property type="match status" value="1"/>
</dbReference>
<dbReference type="AlphaFoldDB" id="A0A6M3L0P0"/>
<dbReference type="InterPro" id="IPR019734">
    <property type="entry name" value="TPR_rpt"/>
</dbReference>
<dbReference type="Pfam" id="PF01973">
    <property type="entry name" value="MptE-like"/>
    <property type="match status" value="1"/>
</dbReference>
<sequence length="752" mass="83674">MSDNLTNNLSALRLNPQVGYPGLASQVELAEPVDWAELVDDDLLLKVDGKEVRAYGEGAVERIEARLKEIQPRDHNGLSLVVGAGLGHFLDVLFRTSAVGHYVILVEPEPYMLRLAFERYDFSGQIRHGWLHITRPETERLKKTIWGIPEPRYIKPMLMTRENTNLGIRYYKIFSQAREQMLVRAAQVKTQIGRGLMINLNVLNALPKMALSPGVKEIEGLFKGYPAIVVAAGPSLDLNIHHLREAKAVIICLAQTLRALLAYDIRPDIVVSVDMQPLFIKHLEGLFDSDIPMVASCQSYYEAINSWQGPVYVAGVPGEENDKHYLTGLWKQKGIIQLDSAAIHFAYRLAIHVGADPVILVGCDLAGENQADHYSQYRLETEERAETANELVDGYWGLPVASKVNWMGQKTQLEGLIAREDQPLVINATEGGANIKGTKQFLLTDTTERWCTKEIEPGLRAFLKAGPLLESVEGQLPKGLTVQFLLDRLSDDIDSLNKVIGLSSPALDLNLKMTKLLNRIGLVALQYNKYRKAAVKQVQLSKEVQKAAVKVKFLMQTIATEFYKAQSKAEAVEAGDNLAHIQDTLRQNKVLLTAAKTTAIKLLEAYEAARDEFEDYLETGDPAPILLPYYLESLEPDREIEAAQADLDGGNFVYAIHRCRKIMPFIGDKKAEMLLAEAVMKREEHIAGAIMKYAEIQKRLGDLYMKGDKPWEAMARYQAALVADPDCPGAEDALKGAEKAIQQASPNKVAIA</sequence>
<reference evidence="2" key="1">
    <citation type="submission" date="2020-03" db="EMBL/GenBank/DDBJ databases">
        <title>The deep terrestrial virosphere.</title>
        <authorList>
            <person name="Holmfeldt K."/>
            <person name="Nilsson E."/>
            <person name="Simone D."/>
            <person name="Lopez-Fernandez M."/>
            <person name="Wu X."/>
            <person name="de Brujin I."/>
            <person name="Lundin D."/>
            <person name="Andersson A."/>
            <person name="Bertilsson S."/>
            <person name="Dopson M."/>
        </authorList>
    </citation>
    <scope>NUCLEOTIDE SEQUENCE</scope>
    <source>
        <strain evidence="2">MM415B03028</strain>
    </source>
</reference>
<name>A0A6M3L0P0_9ZZZZ</name>
<accession>A0A6M3L0P0</accession>
<dbReference type="PANTHER" id="PTHR41786">
    <property type="entry name" value="MOTILITY ACCESSORY FACTOR MAF"/>
    <property type="match status" value="1"/>
</dbReference>